<keyword evidence="1" id="KW-0812">Transmembrane</keyword>
<evidence type="ECO:0000256" key="1">
    <source>
        <dbReference type="SAM" id="Phobius"/>
    </source>
</evidence>
<name>A0A7M3V9F8_9BACT</name>
<evidence type="ECO:0000259" key="2">
    <source>
        <dbReference type="Pfam" id="PF06580"/>
    </source>
</evidence>
<dbReference type="GO" id="GO:0000155">
    <property type="term" value="F:phosphorelay sensor kinase activity"/>
    <property type="evidence" value="ECO:0007669"/>
    <property type="project" value="InterPro"/>
</dbReference>
<feature type="transmembrane region" description="Helical" evidence="1">
    <location>
        <begin position="74"/>
        <end position="101"/>
    </location>
</feature>
<dbReference type="PANTHER" id="PTHR34220:SF7">
    <property type="entry name" value="SENSOR HISTIDINE KINASE YPDA"/>
    <property type="match status" value="1"/>
</dbReference>
<dbReference type="Pfam" id="PF06580">
    <property type="entry name" value="His_kinase"/>
    <property type="match status" value="1"/>
</dbReference>
<keyword evidence="1" id="KW-1133">Transmembrane helix</keyword>
<protein>
    <submittedName>
        <fullName evidence="3">Sensor histidine kinase</fullName>
    </submittedName>
</protein>
<keyword evidence="4" id="KW-1185">Reference proteome</keyword>
<evidence type="ECO:0000313" key="3">
    <source>
        <dbReference type="EMBL" id="QOP40391.1"/>
    </source>
</evidence>
<accession>A0A7M3V9F8</accession>
<feature type="transmembrane region" description="Helical" evidence="1">
    <location>
        <begin position="12"/>
        <end position="32"/>
    </location>
</feature>
<organism evidence="3 4">
    <name type="scientific">Sulfurimonas marina</name>
    <dbReference type="NCBI Taxonomy" id="2590551"/>
    <lineage>
        <taxon>Bacteria</taxon>
        <taxon>Pseudomonadati</taxon>
        <taxon>Campylobacterota</taxon>
        <taxon>Epsilonproteobacteria</taxon>
        <taxon>Campylobacterales</taxon>
        <taxon>Sulfurimonadaceae</taxon>
        <taxon>Sulfurimonas</taxon>
    </lineage>
</organism>
<dbReference type="SUPFAM" id="SSF55874">
    <property type="entry name" value="ATPase domain of HSP90 chaperone/DNA topoisomerase II/histidine kinase"/>
    <property type="match status" value="1"/>
</dbReference>
<sequence length="332" mass="37894">MYKLKIKPKDWLLILVMGVVFSSLLSMLGYTLLDQSYIGGILFGGILGFCITLYSLVLITFMNTKVLPSLKSSYWNIVAAIFSFLSGFFGFLSGVFLAKVLGVELLAIVMQKFFSVSVIVGILTYIMGVIIYSFVNIRNQKEQRDYEYMQSRLRSLERQLNPHFMFNALNSIAELIHQDKDKAEEAILKISSFLRNSMDEKALISLEDELKNVKSYLELENIRFSNQLFLNIENEIPSWSVPKFSLQLLVENAIKHGYDRQDLHIFISFNIQRKKIVVSNDGIKISQSSFGVGLNNLKQRLELLCKGDIVISDPAKNQFEIYIGQCDENINS</sequence>
<feature type="transmembrane region" description="Helical" evidence="1">
    <location>
        <begin position="38"/>
        <end position="62"/>
    </location>
</feature>
<dbReference type="RefSeq" id="WP_193113819.1">
    <property type="nucleotide sequence ID" value="NZ_CP041165.1"/>
</dbReference>
<feature type="transmembrane region" description="Helical" evidence="1">
    <location>
        <begin position="113"/>
        <end position="135"/>
    </location>
</feature>
<dbReference type="Proteomes" id="UP000593910">
    <property type="component" value="Chromosome"/>
</dbReference>
<keyword evidence="1" id="KW-0472">Membrane</keyword>
<proteinExistence type="predicted"/>
<dbReference type="Gene3D" id="3.30.565.10">
    <property type="entry name" value="Histidine kinase-like ATPase, C-terminal domain"/>
    <property type="match status" value="1"/>
</dbReference>
<reference evidence="3 4" key="1">
    <citation type="submission" date="2019-06" db="EMBL/GenBank/DDBJ databases">
        <title>Sulfurimonas gotlandica sp. nov., a chemoautotrophic and psychrotolerant epsilonproteobacterium isolated from a pelagic redoxcline, and an emended description of the genus Sulfurimonas.</title>
        <authorList>
            <person name="Wang S."/>
            <person name="Jiang L."/>
            <person name="Shao Z."/>
        </authorList>
    </citation>
    <scope>NUCLEOTIDE SEQUENCE [LARGE SCALE GENOMIC DNA]</scope>
    <source>
        <strain evidence="3 4">B2</strain>
    </source>
</reference>
<dbReference type="GO" id="GO:0016020">
    <property type="term" value="C:membrane"/>
    <property type="evidence" value="ECO:0007669"/>
    <property type="project" value="InterPro"/>
</dbReference>
<dbReference type="AlphaFoldDB" id="A0A7M3V9F8"/>
<dbReference type="EMBL" id="CP041165">
    <property type="protein sequence ID" value="QOP40391.1"/>
    <property type="molecule type" value="Genomic_DNA"/>
</dbReference>
<dbReference type="InterPro" id="IPR036890">
    <property type="entry name" value="HATPase_C_sf"/>
</dbReference>
<dbReference type="PANTHER" id="PTHR34220">
    <property type="entry name" value="SENSOR HISTIDINE KINASE YPDA"/>
    <property type="match status" value="1"/>
</dbReference>
<keyword evidence="3" id="KW-0418">Kinase</keyword>
<dbReference type="KEGG" id="smax:FJR03_00990"/>
<evidence type="ECO:0000313" key="4">
    <source>
        <dbReference type="Proteomes" id="UP000593910"/>
    </source>
</evidence>
<dbReference type="InterPro" id="IPR050640">
    <property type="entry name" value="Bact_2-comp_sensor_kinase"/>
</dbReference>
<gene>
    <name evidence="3" type="ORF">FJR03_00990</name>
</gene>
<dbReference type="InterPro" id="IPR010559">
    <property type="entry name" value="Sig_transdc_His_kin_internal"/>
</dbReference>
<feature type="domain" description="Signal transduction histidine kinase internal region" evidence="2">
    <location>
        <begin position="152"/>
        <end position="228"/>
    </location>
</feature>
<keyword evidence="3" id="KW-0808">Transferase</keyword>